<dbReference type="InterPro" id="IPR010620">
    <property type="entry name" value="SBBP_repeat"/>
</dbReference>
<feature type="chain" id="PRO_5002540664" evidence="2">
    <location>
        <begin position="23"/>
        <end position="633"/>
    </location>
</feature>
<keyword evidence="2" id="KW-0732">Signal</keyword>
<evidence type="ECO:0000259" key="3">
    <source>
        <dbReference type="PROSITE" id="PS50093"/>
    </source>
</evidence>
<name>A0A0G1X6V2_UNCK3</name>
<dbReference type="SUPFAM" id="SSF49299">
    <property type="entry name" value="PKD domain"/>
    <property type="match status" value="2"/>
</dbReference>
<evidence type="ECO:0000256" key="2">
    <source>
        <dbReference type="SAM" id="SignalP"/>
    </source>
</evidence>
<dbReference type="PANTHER" id="PTHR42754:SF1">
    <property type="entry name" value="LIPOPROTEIN"/>
    <property type="match status" value="1"/>
</dbReference>
<dbReference type="AlphaFoldDB" id="A0A0G1X6V2"/>
<dbReference type="PROSITE" id="PS51257">
    <property type="entry name" value="PROKAR_LIPOPROTEIN"/>
    <property type="match status" value="1"/>
</dbReference>
<feature type="region of interest" description="Disordered" evidence="1">
    <location>
        <begin position="22"/>
        <end position="52"/>
    </location>
</feature>
<feature type="domain" description="PKD" evidence="3">
    <location>
        <begin position="144"/>
        <end position="228"/>
    </location>
</feature>
<dbReference type="InterPro" id="IPR011043">
    <property type="entry name" value="Gal_Oxase/kelch_b-propeller"/>
</dbReference>
<accession>A0A0G1X6V2</accession>
<dbReference type="SMART" id="SM00089">
    <property type="entry name" value="PKD"/>
    <property type="match status" value="2"/>
</dbReference>
<dbReference type="InterPro" id="IPR013783">
    <property type="entry name" value="Ig-like_fold"/>
</dbReference>
<feature type="domain" description="PKD" evidence="3">
    <location>
        <begin position="45"/>
        <end position="125"/>
    </location>
</feature>
<evidence type="ECO:0000256" key="1">
    <source>
        <dbReference type="SAM" id="MobiDB-lite"/>
    </source>
</evidence>
<evidence type="ECO:0000313" key="4">
    <source>
        <dbReference type="EMBL" id="KKW26580.1"/>
    </source>
</evidence>
<protein>
    <submittedName>
        <fullName evidence="4">Putiative protein kinase 1</fullName>
    </submittedName>
</protein>
<dbReference type="PANTHER" id="PTHR42754">
    <property type="entry name" value="ENDOGLUCANASE"/>
    <property type="match status" value="1"/>
</dbReference>
<dbReference type="InterPro" id="IPR011042">
    <property type="entry name" value="6-blade_b-propeller_TolB-like"/>
</dbReference>
<dbReference type="GO" id="GO:0016301">
    <property type="term" value="F:kinase activity"/>
    <property type="evidence" value="ECO:0007669"/>
    <property type="project" value="UniProtKB-KW"/>
</dbReference>
<organism evidence="4 5">
    <name type="scientific">candidate division Kazan bacterium GW2011_GWB1_52_7</name>
    <dbReference type="NCBI Taxonomy" id="1620414"/>
    <lineage>
        <taxon>Bacteria</taxon>
        <taxon>Bacteria division Kazan-3B-28</taxon>
    </lineage>
</organism>
<dbReference type="Pfam" id="PF06739">
    <property type="entry name" value="SBBP"/>
    <property type="match status" value="1"/>
</dbReference>
<proteinExistence type="predicted"/>
<sequence>MKKILVALVCLLVLGACSKTQRQTVPDEPAASAPTRHIQGGNGKPIAVPAATPTSGGVPLTVHFMDGGSYDPEGDSIISWEWNFADEEEGQGGWHDYTETEGDAWHTYTVAGVYTAHLRVTDSEGKKDIAHIQITLADGLNANPIAIANVGPVSGSTPLKVTFSAASSYDPDGSIVKWEWDLGDGIFLDFTGTQGEMVHTYTSVGTYTTLLRITDDENAVGTQSSMITAPTWAHTWGGPLSDGAGAVAVGINGNICTTGGTSSFGAGGSDVLVLNYSSDGQLLWVKTWGTPSADEGGDIAIDTEGNIYVVGRCVIGGDVNVVILKYSPSGDLLWQRMWSNNNSRDEGYAIALDESGSIYIAGVTRVLGSDDENAFLVRISPAGDLLWQRIWGGAGNDRAFGIAVDANNRIVVVGRTWSFGAGQDDAFVVVCSPSGDFLWQKTWGGSISDLATAVTVDPSGDIYAVGYTTSFGRNYYENEAFLVKYSPSGDLVWQRTWGMAGDDYAHGVTIESGGNVLVAGNVGGSISLSTYSQLGNMLSHQIWYGEWGSQALGIMSTPDGQVYLVGRASDAYGQFSTLDAVVGNTPSGAETVPAEILAIPTGTVDIPNGIENTPVGVEDEFTSVSSALLIRFP</sequence>
<dbReference type="CDD" id="cd00146">
    <property type="entry name" value="PKD"/>
    <property type="match status" value="2"/>
</dbReference>
<dbReference type="PROSITE" id="PS50093">
    <property type="entry name" value="PKD"/>
    <property type="match status" value="2"/>
</dbReference>
<keyword evidence="4" id="KW-0418">Kinase</keyword>
<keyword evidence="4" id="KW-0808">Transferase</keyword>
<dbReference type="Gene3D" id="2.60.40.10">
    <property type="entry name" value="Immunoglobulins"/>
    <property type="match status" value="2"/>
</dbReference>
<dbReference type="Pfam" id="PF18911">
    <property type="entry name" value="PKD_4"/>
    <property type="match status" value="2"/>
</dbReference>
<dbReference type="EMBL" id="LCRB01000003">
    <property type="protein sequence ID" value="KKW26580.1"/>
    <property type="molecule type" value="Genomic_DNA"/>
</dbReference>
<dbReference type="InterPro" id="IPR000601">
    <property type="entry name" value="PKD_dom"/>
</dbReference>
<gene>
    <name evidence="4" type="ORF">VF00_C0003G0010</name>
</gene>
<evidence type="ECO:0000313" key="5">
    <source>
        <dbReference type="Proteomes" id="UP000034913"/>
    </source>
</evidence>
<dbReference type="SUPFAM" id="SSF50965">
    <property type="entry name" value="Galactose oxidase, central domain"/>
    <property type="match status" value="1"/>
</dbReference>
<dbReference type="SUPFAM" id="SSF101898">
    <property type="entry name" value="NHL repeat"/>
    <property type="match status" value="1"/>
</dbReference>
<dbReference type="Gene3D" id="2.120.10.30">
    <property type="entry name" value="TolB, C-terminal domain"/>
    <property type="match status" value="1"/>
</dbReference>
<dbReference type="InterPro" id="IPR022409">
    <property type="entry name" value="PKD/Chitinase_dom"/>
</dbReference>
<dbReference type="Proteomes" id="UP000034913">
    <property type="component" value="Unassembled WGS sequence"/>
</dbReference>
<dbReference type="InterPro" id="IPR035986">
    <property type="entry name" value="PKD_dom_sf"/>
</dbReference>
<reference evidence="4 5" key="1">
    <citation type="journal article" date="2015" name="Nature">
        <title>rRNA introns, odd ribosomes, and small enigmatic genomes across a large radiation of phyla.</title>
        <authorList>
            <person name="Brown C.T."/>
            <person name="Hug L.A."/>
            <person name="Thomas B.C."/>
            <person name="Sharon I."/>
            <person name="Castelle C.J."/>
            <person name="Singh A."/>
            <person name="Wilkins M.J."/>
            <person name="Williams K.H."/>
            <person name="Banfield J.F."/>
        </authorList>
    </citation>
    <scope>NUCLEOTIDE SEQUENCE [LARGE SCALE GENOMIC DNA]</scope>
</reference>
<comment type="caution">
    <text evidence="4">The sequence shown here is derived from an EMBL/GenBank/DDBJ whole genome shotgun (WGS) entry which is preliminary data.</text>
</comment>
<feature type="signal peptide" evidence="2">
    <location>
        <begin position="1"/>
        <end position="22"/>
    </location>
</feature>